<evidence type="ECO:0000259" key="2">
    <source>
        <dbReference type="Pfam" id="PF24137"/>
    </source>
</evidence>
<evidence type="ECO:0000313" key="5">
    <source>
        <dbReference type="Proteomes" id="UP000016922"/>
    </source>
</evidence>
<dbReference type="KEGG" id="glz:GLAREA_00592"/>
<dbReference type="GeneID" id="19459650"/>
<keyword evidence="1" id="KW-0732">Signal</keyword>
<protein>
    <recommendedName>
        <fullName evidence="6">Hydroxyneurosporene synthase</fullName>
    </recommendedName>
</protein>
<gene>
    <name evidence="4" type="ORF">GLAREA_00592</name>
</gene>
<evidence type="ECO:0000313" key="4">
    <source>
        <dbReference type="EMBL" id="EPE29432.1"/>
    </source>
</evidence>
<dbReference type="Proteomes" id="UP000016922">
    <property type="component" value="Unassembled WGS sequence"/>
</dbReference>
<evidence type="ECO:0008006" key="6">
    <source>
        <dbReference type="Google" id="ProtNLM"/>
    </source>
</evidence>
<dbReference type="EMBL" id="KE145367">
    <property type="protein sequence ID" value="EPE29432.1"/>
    <property type="molecule type" value="Genomic_DNA"/>
</dbReference>
<feature type="chain" id="PRO_5012022918" description="Hydroxyneurosporene synthase" evidence="1">
    <location>
        <begin position="16"/>
        <end position="367"/>
    </location>
</feature>
<dbReference type="InterPro" id="IPR057722">
    <property type="entry name" value="AsqO/PenF-like_C"/>
</dbReference>
<dbReference type="Pfam" id="PF25581">
    <property type="entry name" value="AsqO_C"/>
    <property type="match status" value="1"/>
</dbReference>
<feature type="domain" description="AsqO/PenF-like C-terminal" evidence="3">
    <location>
        <begin position="237"/>
        <end position="365"/>
    </location>
</feature>
<accession>S3CSM6</accession>
<dbReference type="OMA" id="AYHDKNW"/>
<name>S3CSM6_GLAL2</name>
<evidence type="ECO:0000256" key="1">
    <source>
        <dbReference type="SAM" id="SignalP"/>
    </source>
</evidence>
<dbReference type="SUPFAM" id="SSF159245">
    <property type="entry name" value="AttH-like"/>
    <property type="match status" value="1"/>
</dbReference>
<feature type="signal peptide" evidence="1">
    <location>
        <begin position="1"/>
        <end position="15"/>
    </location>
</feature>
<sequence>MKLFLNIISAIAVAALVPLDLQNRNFEVKTTTIPSELSNNQTFANFISTKYGLDGPQLSGVNSSSFDWWYFDAVSPDAQTAISVIFFTSVNSGFPLLSSPSNVTSIVISFRFANGTIGFIPLFASEAIIKTVGQGSSGTFTGTGVSWKGSPDLSEYCVELDSPAIKGTFTLQSTSPAHYPCSAVKPGQSLLVAPHIGWSNALPDADAAVDFAILGSKMKFKGSAYHDKNWGDQPWNANMASEYWGHVRIGPYKIVWLNVIDRTGTEHISAYASRNNRILTASCSPDSLLVRPINSTYPPSIATADPTAFSIVLNLGHEGTLRANVTAVADLVNAAPVYRRWSGTAVGAVNGGKPLTGYGVWEQFKFV</sequence>
<dbReference type="RefSeq" id="XP_008083541.1">
    <property type="nucleotide sequence ID" value="XM_008085350.1"/>
</dbReference>
<dbReference type="eggNOG" id="ENOG502SMYB">
    <property type="taxonomic scope" value="Eukaryota"/>
</dbReference>
<dbReference type="OrthoDB" id="5344254at2759"/>
<feature type="domain" description="Diels-Alderase N-terminal" evidence="2">
    <location>
        <begin position="46"/>
        <end position="230"/>
    </location>
</feature>
<dbReference type="Pfam" id="PF24137">
    <property type="entry name" value="DA_N"/>
    <property type="match status" value="1"/>
</dbReference>
<dbReference type="HOGENOM" id="CLU_051719_1_0_1"/>
<keyword evidence="5" id="KW-1185">Reference proteome</keyword>
<organism evidence="4 5">
    <name type="scientific">Glarea lozoyensis (strain ATCC 20868 / MF5171)</name>
    <dbReference type="NCBI Taxonomy" id="1116229"/>
    <lineage>
        <taxon>Eukaryota</taxon>
        <taxon>Fungi</taxon>
        <taxon>Dikarya</taxon>
        <taxon>Ascomycota</taxon>
        <taxon>Pezizomycotina</taxon>
        <taxon>Leotiomycetes</taxon>
        <taxon>Helotiales</taxon>
        <taxon>Helotiaceae</taxon>
        <taxon>Glarea</taxon>
    </lineage>
</organism>
<proteinExistence type="predicted"/>
<dbReference type="AlphaFoldDB" id="S3CSM6"/>
<reference evidence="4 5" key="1">
    <citation type="journal article" date="2013" name="BMC Genomics">
        <title>Genomics-driven discovery of the pneumocandin biosynthetic gene cluster in the fungus Glarea lozoyensis.</title>
        <authorList>
            <person name="Chen L."/>
            <person name="Yue Q."/>
            <person name="Zhang X."/>
            <person name="Xiang M."/>
            <person name="Wang C."/>
            <person name="Li S."/>
            <person name="Che Y."/>
            <person name="Ortiz-Lopez F.J."/>
            <person name="Bills G.F."/>
            <person name="Liu X."/>
            <person name="An Z."/>
        </authorList>
    </citation>
    <scope>NUCLEOTIDE SEQUENCE [LARGE SCALE GENOMIC DNA]</scope>
    <source>
        <strain evidence="5">ATCC 20868 / MF5171</strain>
    </source>
</reference>
<dbReference type="InterPro" id="IPR056402">
    <property type="entry name" value="DA_N"/>
</dbReference>
<evidence type="ECO:0000259" key="3">
    <source>
        <dbReference type="Pfam" id="PF25581"/>
    </source>
</evidence>